<keyword evidence="2" id="KW-1185">Reference proteome</keyword>
<reference evidence="1" key="1">
    <citation type="submission" date="2023-04" db="EMBL/GenBank/DDBJ databases">
        <title>Draft Genome sequencing of Naganishia species isolated from polar environments using Oxford Nanopore Technology.</title>
        <authorList>
            <person name="Leo P."/>
            <person name="Venkateswaran K."/>
        </authorList>
    </citation>
    <scope>NUCLEOTIDE SEQUENCE</scope>
    <source>
        <strain evidence="1">MNA-CCFEE 5261</strain>
    </source>
</reference>
<sequence length="462" mass="49526">MLATKLLLLAASTQALLIPNLEALSSFPQILRTELETSKEQAPFFAGDDTVAPLLMAKPSLSGIPGRYIVVLKDHASTEDISEHLNWLEALPANFKVDPLESEYLKSYGLTRDIVSFNVEGLKGYSGFLDEGRVQEVRNHPLVKFVEQETVVKLTEFDVQKDATWGLARVSHRELEPSTSYYYDNEGGKGVTAYVIDTGIKVDHEEFENRASWGSVLPFPYFKFDDNGHGTHCAGTIGSKTYGIAKNVDLVAVKVMNALGSGVTSDIIKGIEFVVNAHKELVAAKKKGYKGATINLSLGGGELTALDLAVNAATAAGVHVAVAAGNDNQDACSLSPARATGPVCVGASNNADDRASFSNWGSCVDIFAPGEDILSTFTWSETTLMSGTSMATPHVVGLLSYFASLYPDINSEFSESLISPALLKLKLIKYGTKGVLNNLDKASPNILAYNGAGGNLTDFWSL</sequence>
<evidence type="ECO:0000313" key="2">
    <source>
        <dbReference type="Proteomes" id="UP001241377"/>
    </source>
</evidence>
<gene>
    <name evidence="1" type="ORF">QFC19_006909</name>
</gene>
<protein>
    <submittedName>
        <fullName evidence="1">Uncharacterized protein</fullName>
    </submittedName>
</protein>
<dbReference type="EMBL" id="JASBWR010000088">
    <property type="protein sequence ID" value="KAJ9097134.1"/>
    <property type="molecule type" value="Genomic_DNA"/>
</dbReference>
<name>A0ACC2VCL9_9TREE</name>
<organism evidence="1 2">
    <name type="scientific">Naganishia cerealis</name>
    <dbReference type="NCBI Taxonomy" id="610337"/>
    <lineage>
        <taxon>Eukaryota</taxon>
        <taxon>Fungi</taxon>
        <taxon>Dikarya</taxon>
        <taxon>Basidiomycota</taxon>
        <taxon>Agaricomycotina</taxon>
        <taxon>Tremellomycetes</taxon>
        <taxon>Filobasidiales</taxon>
        <taxon>Filobasidiaceae</taxon>
        <taxon>Naganishia</taxon>
    </lineage>
</organism>
<dbReference type="Proteomes" id="UP001241377">
    <property type="component" value="Unassembled WGS sequence"/>
</dbReference>
<proteinExistence type="predicted"/>
<comment type="caution">
    <text evidence="1">The sequence shown here is derived from an EMBL/GenBank/DDBJ whole genome shotgun (WGS) entry which is preliminary data.</text>
</comment>
<accession>A0ACC2VCL9</accession>
<evidence type="ECO:0000313" key="1">
    <source>
        <dbReference type="EMBL" id="KAJ9097134.1"/>
    </source>
</evidence>